<dbReference type="Gene3D" id="3.40.50.300">
    <property type="entry name" value="P-loop containing nucleotide triphosphate hydrolases"/>
    <property type="match status" value="1"/>
</dbReference>
<dbReference type="SUPFAM" id="SSF52540">
    <property type="entry name" value="P-loop containing nucleoside triphosphate hydrolases"/>
    <property type="match status" value="1"/>
</dbReference>
<dbReference type="Proteomes" id="UP001430193">
    <property type="component" value="Unassembled WGS sequence"/>
</dbReference>
<protein>
    <submittedName>
        <fullName evidence="1">Fimbrial protein</fullName>
    </submittedName>
</protein>
<gene>
    <name evidence="1" type="ORF">ISS99_02865</name>
</gene>
<evidence type="ECO:0000313" key="2">
    <source>
        <dbReference type="Proteomes" id="UP001430193"/>
    </source>
</evidence>
<accession>A0ABS2KB94</accession>
<dbReference type="Gene3D" id="3.40.50.2300">
    <property type="match status" value="1"/>
</dbReference>
<dbReference type="EMBL" id="JADIKF010000033">
    <property type="protein sequence ID" value="MBM7128452.1"/>
    <property type="molecule type" value="Genomic_DNA"/>
</dbReference>
<organism evidence="1 2">
    <name type="scientific">Dyella mobilis</name>
    <dbReference type="NCBI Taxonomy" id="1849582"/>
    <lineage>
        <taxon>Bacteria</taxon>
        <taxon>Pseudomonadati</taxon>
        <taxon>Pseudomonadota</taxon>
        <taxon>Gammaproteobacteria</taxon>
        <taxon>Lysobacterales</taxon>
        <taxon>Rhodanobacteraceae</taxon>
        <taxon>Dyella</taxon>
    </lineage>
</organism>
<proteinExistence type="predicted"/>
<reference evidence="1" key="1">
    <citation type="submission" date="2020-10" db="EMBL/GenBank/DDBJ databases">
        <title>Phylogeny of dyella-like bacteria.</title>
        <authorList>
            <person name="Fu J."/>
        </authorList>
    </citation>
    <scope>NUCLEOTIDE SEQUENCE</scope>
    <source>
        <strain evidence="1">DHON07</strain>
    </source>
</reference>
<keyword evidence="2" id="KW-1185">Reference proteome</keyword>
<evidence type="ECO:0000313" key="1">
    <source>
        <dbReference type="EMBL" id="MBM7128452.1"/>
    </source>
</evidence>
<name>A0ABS2KB94_9GAMM</name>
<dbReference type="RefSeq" id="WP_204630069.1">
    <property type="nucleotide sequence ID" value="NZ_BSOC01000009.1"/>
</dbReference>
<dbReference type="InterPro" id="IPR027417">
    <property type="entry name" value="P-loop_NTPase"/>
</dbReference>
<sequence length="425" mass="46095">MQTAASIIPFGKQELGVKLLFYSPDEQRAQRLAARLRHLAVVHWEDSRRFSAEHWAALRCEHRMVLLDYACETADASTALARQLSMLSPGLPMLGVGSTAADRATGVLAALRAGVRDFIDVDAQDDEIRALLDHALEHAAQAQASPAPATRNNGQLVVLMGVRAGVGTSTLAAHLGVLSMPPVKAPAEAAAEAIAHSLLLDLGQPAGDASLYLGTKGDFHFEDALRNATRIDPTLIRTAIPHHVSRLVVLAQAHENVGGFDAAPLVDRLQSLFELMLCDAGGLQPRELPHALLQSADEIWLVADQGIASMVSLDACMRQLAQLNARDKRVALVVNRYDEECGITARQMAERFELPLLATLPDRARALRSSANQGLLLHQVAPHDAYLRALAPLLAKLHIGVKDGADSSRWKRLFNLKGEHRWKTP</sequence>
<comment type="caution">
    <text evidence="1">The sequence shown here is derived from an EMBL/GenBank/DDBJ whole genome shotgun (WGS) entry which is preliminary data.</text>
</comment>